<dbReference type="SMART" id="SM00220">
    <property type="entry name" value="S_TKc"/>
    <property type="match status" value="1"/>
</dbReference>
<evidence type="ECO:0000313" key="13">
    <source>
        <dbReference type="EMBL" id="OKH39584.1"/>
    </source>
</evidence>
<protein>
    <recommendedName>
        <fullName evidence="1">non-specific serine/threonine protein kinase</fullName>
        <ecNumber evidence="1">2.7.11.1</ecNumber>
    </recommendedName>
</protein>
<dbReference type="PROSITE" id="PS00107">
    <property type="entry name" value="PROTEIN_KINASE_ATP"/>
    <property type="match status" value="1"/>
</dbReference>
<evidence type="ECO:0000256" key="6">
    <source>
        <dbReference type="ARBA" id="ARBA00022840"/>
    </source>
</evidence>
<dbReference type="EMBL" id="MRCE01000004">
    <property type="protein sequence ID" value="OKH39584.1"/>
    <property type="molecule type" value="Genomic_DNA"/>
</dbReference>
<dbReference type="Gene3D" id="1.10.510.10">
    <property type="entry name" value="Transferase(Phosphotransferase) domain 1"/>
    <property type="match status" value="1"/>
</dbReference>
<dbReference type="AlphaFoldDB" id="A0A1U7IQ83"/>
<evidence type="ECO:0000256" key="9">
    <source>
        <dbReference type="PROSITE-ProRule" id="PRU10141"/>
    </source>
</evidence>
<keyword evidence="11" id="KW-1133">Transmembrane helix</keyword>
<name>A0A1U7IQ83_9CYAN</name>
<dbReference type="SUPFAM" id="SSF56112">
    <property type="entry name" value="Protein kinase-like (PK-like)"/>
    <property type="match status" value="1"/>
</dbReference>
<reference evidence="13 14" key="1">
    <citation type="submission" date="2016-11" db="EMBL/GenBank/DDBJ databases">
        <title>Draft Genome Sequences of Nine Cyanobacterial Strains from Diverse Habitats.</title>
        <authorList>
            <person name="Zhu T."/>
            <person name="Hou S."/>
            <person name="Lu X."/>
            <person name="Hess W.R."/>
        </authorList>
    </citation>
    <scope>NUCLEOTIDE SEQUENCE [LARGE SCALE GENOMIC DNA]</scope>
    <source>
        <strain evidence="13 14">IAM M-71</strain>
    </source>
</reference>
<dbReference type="PANTHER" id="PTHR24363:SF0">
    <property type="entry name" value="SERINE_THREONINE KINASE LIKE DOMAIN CONTAINING 1"/>
    <property type="match status" value="1"/>
</dbReference>
<keyword evidence="6 9" id="KW-0067">ATP-binding</keyword>
<accession>A0A1U7IQ83</accession>
<evidence type="ECO:0000256" key="1">
    <source>
        <dbReference type="ARBA" id="ARBA00012513"/>
    </source>
</evidence>
<evidence type="ECO:0000256" key="2">
    <source>
        <dbReference type="ARBA" id="ARBA00022527"/>
    </source>
</evidence>
<dbReference type="InterPro" id="IPR017441">
    <property type="entry name" value="Protein_kinase_ATP_BS"/>
</dbReference>
<evidence type="ECO:0000256" key="8">
    <source>
        <dbReference type="ARBA" id="ARBA00048679"/>
    </source>
</evidence>
<feature type="binding site" evidence="9">
    <location>
        <position position="517"/>
    </location>
    <ligand>
        <name>ATP</name>
        <dbReference type="ChEBI" id="CHEBI:30616"/>
    </ligand>
</feature>
<dbReference type="SMART" id="SM01080">
    <property type="entry name" value="CHASE2"/>
    <property type="match status" value="1"/>
</dbReference>
<feature type="region of interest" description="Disordered" evidence="10">
    <location>
        <begin position="1"/>
        <end position="23"/>
    </location>
</feature>
<evidence type="ECO:0000256" key="10">
    <source>
        <dbReference type="SAM" id="MobiDB-lite"/>
    </source>
</evidence>
<gene>
    <name evidence="13" type="ORF">NIES2119_04705</name>
</gene>
<evidence type="ECO:0000256" key="5">
    <source>
        <dbReference type="ARBA" id="ARBA00022777"/>
    </source>
</evidence>
<comment type="caution">
    <text evidence="13">The sequence shown here is derived from an EMBL/GenBank/DDBJ whole genome shotgun (WGS) entry which is preliminary data.</text>
</comment>
<evidence type="ECO:0000256" key="7">
    <source>
        <dbReference type="ARBA" id="ARBA00047899"/>
    </source>
</evidence>
<dbReference type="EC" id="2.7.11.1" evidence="1"/>
<keyword evidence="5" id="KW-0418">Kinase</keyword>
<dbReference type="InterPro" id="IPR000719">
    <property type="entry name" value="Prot_kinase_dom"/>
</dbReference>
<evidence type="ECO:0000256" key="4">
    <source>
        <dbReference type="ARBA" id="ARBA00022741"/>
    </source>
</evidence>
<dbReference type="InterPro" id="IPR007890">
    <property type="entry name" value="CHASE2"/>
</dbReference>
<comment type="catalytic activity">
    <reaction evidence="8">
        <text>L-seryl-[protein] + ATP = O-phospho-L-seryl-[protein] + ADP + H(+)</text>
        <dbReference type="Rhea" id="RHEA:17989"/>
        <dbReference type="Rhea" id="RHEA-COMP:9863"/>
        <dbReference type="Rhea" id="RHEA-COMP:11604"/>
        <dbReference type="ChEBI" id="CHEBI:15378"/>
        <dbReference type="ChEBI" id="CHEBI:29999"/>
        <dbReference type="ChEBI" id="CHEBI:30616"/>
        <dbReference type="ChEBI" id="CHEBI:83421"/>
        <dbReference type="ChEBI" id="CHEBI:456216"/>
        <dbReference type="EC" id="2.7.11.1"/>
    </reaction>
</comment>
<sequence>MSSDPTITSSNSEQTTTELSTIKSKLTTAKPKSKVLQKQRFHHWGHVCAGLWATAAAIATGMNWQLVQKFEYDIQNIFFQLRGPVAPPNNIVILAIDNDSLSIPRQLYQMNPKIHATLEPLQGFPFKRTAYAQAIDNLMAAGAKSVAVDIEFVDPSSYGTADDRRLKQTLQRYAGRITLPAAYDELNTPTGPKIQLIEPLDTLKTNPISLGSINYLLEPNGKIHRFANAYRKKLAAIYQHQLQATDNLKLKKPGFDFAEATLQAAKINYPPAKGDYINFYGPKGTFKEISFWQVLVPEEWKKISHEFKDKIVLIGATDTSLKDFYATAFASEMPGVEIHANAIASLQQGTALAKAISHPLIQAIFVLIGISSAAIVLNKPKTNVNRLTYTIGVMIAWGSISYITFIHTYKILPTAMPMMAIALIGISYSTTEAAEQKVKKLQLRQTLKRYATSPIVKEIISQQDDLSDLLPIKDLESSSKVIGGRYEIIKILGAGGFGETYIAQDTQRPGKPLCVVKQLKPDIHNPKHLELARRLFPREAEALEQLGKHEQIPQLLAYFEEKEEFYLVQEFIDGHSLEDELPHGKQLSEAEVINMLKELLNVLEFVHSNGVIHRDIKPNNIIRRHSDQKLVLIDFGAVKQISTQLLNSEGSTRFTVAIGTQGYAPHEQCSGRPRPNSDIYALGMTAIKALTGVSPTQLIQDAKTGEILWTHKVQISPELAAIVSKMVYYDFNQRYQTTSEVIEDLSNLINSPNYASSSTKNQSERSNPLEFNIPTRDWTEASLEITDASNPEIDTQNWTNNSLEMTDFSENNHPTKNWTLEDSQTCSLPPNN</sequence>
<dbReference type="Proteomes" id="UP000185860">
    <property type="component" value="Unassembled WGS sequence"/>
</dbReference>
<dbReference type="OrthoDB" id="428645at2"/>
<dbReference type="GO" id="GO:0005524">
    <property type="term" value="F:ATP binding"/>
    <property type="evidence" value="ECO:0007669"/>
    <property type="project" value="UniProtKB-UniRule"/>
</dbReference>
<dbReference type="InterPro" id="IPR011009">
    <property type="entry name" value="Kinase-like_dom_sf"/>
</dbReference>
<comment type="catalytic activity">
    <reaction evidence="7">
        <text>L-threonyl-[protein] + ATP = O-phospho-L-threonyl-[protein] + ADP + H(+)</text>
        <dbReference type="Rhea" id="RHEA:46608"/>
        <dbReference type="Rhea" id="RHEA-COMP:11060"/>
        <dbReference type="Rhea" id="RHEA-COMP:11605"/>
        <dbReference type="ChEBI" id="CHEBI:15378"/>
        <dbReference type="ChEBI" id="CHEBI:30013"/>
        <dbReference type="ChEBI" id="CHEBI:30616"/>
        <dbReference type="ChEBI" id="CHEBI:61977"/>
        <dbReference type="ChEBI" id="CHEBI:456216"/>
        <dbReference type="EC" id="2.7.11.1"/>
    </reaction>
</comment>
<feature type="transmembrane region" description="Helical" evidence="11">
    <location>
        <begin position="389"/>
        <end position="409"/>
    </location>
</feature>
<evidence type="ECO:0000259" key="12">
    <source>
        <dbReference type="PROSITE" id="PS50011"/>
    </source>
</evidence>
<proteinExistence type="predicted"/>
<keyword evidence="3" id="KW-0808">Transferase</keyword>
<dbReference type="RefSeq" id="WP_073592305.1">
    <property type="nucleotide sequence ID" value="NZ_MRCE01000004.1"/>
</dbReference>
<dbReference type="Pfam" id="PF00069">
    <property type="entry name" value="Pkinase"/>
    <property type="match status" value="1"/>
</dbReference>
<keyword evidence="2" id="KW-0723">Serine/threonine-protein kinase</keyword>
<dbReference type="PANTHER" id="PTHR24363">
    <property type="entry name" value="SERINE/THREONINE PROTEIN KINASE"/>
    <property type="match status" value="1"/>
</dbReference>
<dbReference type="CDD" id="cd14014">
    <property type="entry name" value="STKc_PknB_like"/>
    <property type="match status" value="1"/>
</dbReference>
<dbReference type="GO" id="GO:0004674">
    <property type="term" value="F:protein serine/threonine kinase activity"/>
    <property type="evidence" value="ECO:0007669"/>
    <property type="project" value="UniProtKB-KW"/>
</dbReference>
<keyword evidence="11" id="KW-0472">Membrane</keyword>
<feature type="region of interest" description="Disordered" evidence="10">
    <location>
        <begin position="808"/>
        <end position="832"/>
    </location>
</feature>
<organism evidence="13 14">
    <name type="scientific">[Phormidium ambiguum] IAM M-71</name>
    <dbReference type="NCBI Taxonomy" id="454136"/>
    <lineage>
        <taxon>Bacteria</taxon>
        <taxon>Bacillati</taxon>
        <taxon>Cyanobacteriota</taxon>
        <taxon>Cyanophyceae</taxon>
        <taxon>Oscillatoriophycideae</taxon>
        <taxon>Aerosakkonematales</taxon>
        <taxon>Aerosakkonemataceae</taxon>
        <taxon>Floridanema</taxon>
    </lineage>
</organism>
<feature type="transmembrane region" description="Helical" evidence="11">
    <location>
        <begin position="360"/>
        <end position="377"/>
    </location>
</feature>
<feature type="domain" description="Protein kinase" evidence="12">
    <location>
        <begin position="486"/>
        <end position="749"/>
    </location>
</feature>
<evidence type="ECO:0000313" key="14">
    <source>
        <dbReference type="Proteomes" id="UP000185860"/>
    </source>
</evidence>
<evidence type="ECO:0000256" key="3">
    <source>
        <dbReference type="ARBA" id="ARBA00022679"/>
    </source>
</evidence>
<keyword evidence="11" id="KW-0812">Transmembrane</keyword>
<dbReference type="STRING" id="454136.NIES2119_04705"/>
<evidence type="ECO:0000256" key="11">
    <source>
        <dbReference type="SAM" id="Phobius"/>
    </source>
</evidence>
<keyword evidence="4 9" id="KW-0547">Nucleotide-binding</keyword>
<dbReference type="Pfam" id="PF05226">
    <property type="entry name" value="CHASE2"/>
    <property type="match status" value="1"/>
</dbReference>
<dbReference type="PROSITE" id="PS50011">
    <property type="entry name" value="PROTEIN_KINASE_DOM"/>
    <property type="match status" value="1"/>
</dbReference>